<feature type="signal peptide" evidence="1">
    <location>
        <begin position="1"/>
        <end position="18"/>
    </location>
</feature>
<protein>
    <recommendedName>
        <fullName evidence="4">Secreted protein</fullName>
    </recommendedName>
</protein>
<dbReference type="Proteomes" id="UP001285908">
    <property type="component" value="Unassembled WGS sequence"/>
</dbReference>
<feature type="chain" id="PRO_5042518781" description="Secreted protein" evidence="1">
    <location>
        <begin position="19"/>
        <end position="129"/>
    </location>
</feature>
<dbReference type="GeneID" id="87869902"/>
<evidence type="ECO:0000313" key="3">
    <source>
        <dbReference type="Proteomes" id="UP001285908"/>
    </source>
</evidence>
<accession>A0AAJ0MR29</accession>
<evidence type="ECO:0008006" key="4">
    <source>
        <dbReference type="Google" id="ProtNLM"/>
    </source>
</evidence>
<proteinExistence type="predicted"/>
<dbReference type="RefSeq" id="XP_062692674.1">
    <property type="nucleotide sequence ID" value="XM_062832280.1"/>
</dbReference>
<gene>
    <name evidence="2" type="ORF">B0T23DRAFT_136408</name>
</gene>
<sequence length="129" mass="14375">MSCFLPAPALLLFCPTSLLPIDHRPFIGHFHHLVNSLQFIQFCRASPPFPHCSLRLNFSIALTLPLPSCLVQISGLQTCPTIPRLGLDSIRENKVPVVTLSRAAITWLILIHHLDHSPSKLETHSSCRP</sequence>
<reference evidence="2 3" key="1">
    <citation type="journal article" date="2023" name="Mol. Phylogenet. Evol.">
        <title>Genome-scale phylogeny and comparative genomics of the fungal order Sordariales.</title>
        <authorList>
            <person name="Hensen N."/>
            <person name="Bonometti L."/>
            <person name="Westerberg I."/>
            <person name="Brannstrom I.O."/>
            <person name="Guillou S."/>
            <person name="Cros-Aarteil S."/>
            <person name="Calhoun S."/>
            <person name="Haridas S."/>
            <person name="Kuo A."/>
            <person name="Mondo S."/>
            <person name="Pangilinan J."/>
            <person name="Riley R."/>
            <person name="LaButti K."/>
            <person name="Andreopoulos B."/>
            <person name="Lipzen A."/>
            <person name="Chen C."/>
            <person name="Yan M."/>
            <person name="Daum C."/>
            <person name="Ng V."/>
            <person name="Clum A."/>
            <person name="Steindorff A."/>
            <person name="Ohm R.A."/>
            <person name="Martin F."/>
            <person name="Silar P."/>
            <person name="Natvig D.O."/>
            <person name="Lalanne C."/>
            <person name="Gautier V."/>
            <person name="Ament-Velasquez S.L."/>
            <person name="Kruys A."/>
            <person name="Hutchinson M.I."/>
            <person name="Powell A.J."/>
            <person name="Barry K."/>
            <person name="Miller A.N."/>
            <person name="Grigoriev I.V."/>
            <person name="Debuchy R."/>
            <person name="Gladieux P."/>
            <person name="Hiltunen Thoren M."/>
            <person name="Johannesson H."/>
        </authorList>
    </citation>
    <scope>NUCLEOTIDE SEQUENCE [LARGE SCALE GENOMIC DNA]</scope>
    <source>
        <strain evidence="2 3">FGSC 10403</strain>
    </source>
</reference>
<name>A0AAJ0MR29_9PEZI</name>
<keyword evidence="1" id="KW-0732">Signal</keyword>
<organism evidence="2 3">
    <name type="scientific">Neurospora hispaniola</name>
    <dbReference type="NCBI Taxonomy" id="588809"/>
    <lineage>
        <taxon>Eukaryota</taxon>
        <taxon>Fungi</taxon>
        <taxon>Dikarya</taxon>
        <taxon>Ascomycota</taxon>
        <taxon>Pezizomycotina</taxon>
        <taxon>Sordariomycetes</taxon>
        <taxon>Sordariomycetidae</taxon>
        <taxon>Sordariales</taxon>
        <taxon>Sordariaceae</taxon>
        <taxon>Neurospora</taxon>
    </lineage>
</organism>
<dbReference type="EMBL" id="JAULSX010000004">
    <property type="protein sequence ID" value="KAK3492216.1"/>
    <property type="molecule type" value="Genomic_DNA"/>
</dbReference>
<comment type="caution">
    <text evidence="2">The sequence shown here is derived from an EMBL/GenBank/DDBJ whole genome shotgun (WGS) entry which is preliminary data.</text>
</comment>
<evidence type="ECO:0000313" key="2">
    <source>
        <dbReference type="EMBL" id="KAK3492216.1"/>
    </source>
</evidence>
<keyword evidence="3" id="KW-1185">Reference proteome</keyword>
<dbReference type="AlphaFoldDB" id="A0AAJ0MR29"/>
<evidence type="ECO:0000256" key="1">
    <source>
        <dbReference type="SAM" id="SignalP"/>
    </source>
</evidence>